<evidence type="ECO:0000256" key="2">
    <source>
        <dbReference type="ARBA" id="ARBA00008531"/>
    </source>
</evidence>
<evidence type="ECO:0000256" key="10">
    <source>
        <dbReference type="ARBA" id="ARBA00023136"/>
    </source>
</evidence>
<evidence type="ECO:0000256" key="7">
    <source>
        <dbReference type="ARBA" id="ARBA00022795"/>
    </source>
</evidence>
<evidence type="ECO:0000256" key="1">
    <source>
        <dbReference type="ARBA" id="ARBA00004413"/>
    </source>
</evidence>
<evidence type="ECO:0000313" key="16">
    <source>
        <dbReference type="EMBL" id="RNB76326.1"/>
    </source>
</evidence>
<dbReference type="GO" id="GO:0006614">
    <property type="term" value="P:SRP-dependent cotranslational protein targeting to membrane"/>
    <property type="evidence" value="ECO:0007669"/>
    <property type="project" value="UniProtKB-UniRule"/>
</dbReference>
<dbReference type="PANTHER" id="PTHR43134:SF3">
    <property type="entry name" value="FLAGELLAR BIOSYNTHESIS PROTEIN FLHF"/>
    <property type="match status" value="1"/>
</dbReference>
<evidence type="ECO:0000256" key="14">
    <source>
        <dbReference type="SAM" id="MobiDB-lite"/>
    </source>
</evidence>
<keyword evidence="4" id="KW-0813">Transport</keyword>
<dbReference type="GO" id="GO:0005525">
    <property type="term" value="F:GTP binding"/>
    <property type="evidence" value="ECO:0007669"/>
    <property type="project" value="UniProtKB-UniRule"/>
</dbReference>
<evidence type="ECO:0000256" key="6">
    <source>
        <dbReference type="ARBA" id="ARBA00022741"/>
    </source>
</evidence>
<dbReference type="GO" id="GO:0005047">
    <property type="term" value="F:signal recognition particle binding"/>
    <property type="evidence" value="ECO:0007669"/>
    <property type="project" value="TreeGrafter"/>
</dbReference>
<dbReference type="SUPFAM" id="SSF52540">
    <property type="entry name" value="P-loop containing nucleoside triphosphate hydrolases"/>
    <property type="match status" value="1"/>
</dbReference>
<keyword evidence="6" id="KW-0547">Nucleotide-binding</keyword>
<dbReference type="PANTHER" id="PTHR43134">
    <property type="entry name" value="SIGNAL RECOGNITION PARTICLE RECEPTOR SUBUNIT ALPHA"/>
    <property type="match status" value="1"/>
</dbReference>
<evidence type="ECO:0000256" key="8">
    <source>
        <dbReference type="ARBA" id="ARBA00022927"/>
    </source>
</evidence>
<dbReference type="GO" id="GO:0015031">
    <property type="term" value="P:protein transport"/>
    <property type="evidence" value="ECO:0007669"/>
    <property type="project" value="UniProtKB-KW"/>
</dbReference>
<dbReference type="EMBL" id="RHHR01000007">
    <property type="protein sequence ID" value="RNB76326.1"/>
    <property type="molecule type" value="Genomic_DNA"/>
</dbReference>
<keyword evidence="16" id="KW-0966">Cell projection</keyword>
<keyword evidence="17" id="KW-1185">Reference proteome</keyword>
<evidence type="ECO:0000256" key="4">
    <source>
        <dbReference type="ARBA" id="ARBA00022448"/>
    </source>
</evidence>
<evidence type="ECO:0000256" key="5">
    <source>
        <dbReference type="ARBA" id="ARBA00022475"/>
    </source>
</evidence>
<evidence type="ECO:0000256" key="3">
    <source>
        <dbReference type="ARBA" id="ARBA00014919"/>
    </source>
</evidence>
<evidence type="ECO:0000259" key="15">
    <source>
        <dbReference type="SMART" id="SM00962"/>
    </source>
</evidence>
<dbReference type="GO" id="GO:0044781">
    <property type="term" value="P:bacterial-type flagellum organization"/>
    <property type="evidence" value="ECO:0007669"/>
    <property type="project" value="UniProtKB-UniRule"/>
</dbReference>
<feature type="region of interest" description="Disordered" evidence="14">
    <location>
        <begin position="58"/>
        <end position="77"/>
    </location>
</feature>
<dbReference type="GO" id="GO:0005886">
    <property type="term" value="C:plasma membrane"/>
    <property type="evidence" value="ECO:0007669"/>
    <property type="project" value="UniProtKB-SubCell"/>
</dbReference>
<dbReference type="NCBIfam" id="TIGR03499">
    <property type="entry name" value="FlhF"/>
    <property type="match status" value="1"/>
</dbReference>
<dbReference type="Proteomes" id="UP000282028">
    <property type="component" value="Unassembled WGS sequence"/>
</dbReference>
<keyword evidence="8" id="KW-0653">Protein transport</keyword>
<comment type="subcellular location">
    <subcellularLocation>
        <location evidence="1">Cell membrane</location>
        <topology evidence="1">Peripheral membrane protein</topology>
        <orientation evidence="1">Cytoplasmic side</orientation>
    </subcellularLocation>
</comment>
<dbReference type="Gene3D" id="3.40.50.300">
    <property type="entry name" value="P-loop containing nucleotide triphosphate hydrolases"/>
    <property type="match status" value="1"/>
</dbReference>
<dbReference type="Pfam" id="PF00448">
    <property type="entry name" value="SRP54"/>
    <property type="match status" value="1"/>
</dbReference>
<feature type="domain" description="SRP54-type proteins GTP-binding" evidence="15">
    <location>
        <begin position="257"/>
        <end position="448"/>
    </location>
</feature>
<keyword evidence="10" id="KW-0472">Membrane</keyword>
<evidence type="ECO:0000256" key="11">
    <source>
        <dbReference type="ARBA" id="ARBA00023225"/>
    </source>
</evidence>
<keyword evidence="16" id="KW-0969">Cilium</keyword>
<feature type="region of interest" description="Disordered" evidence="14">
    <location>
        <begin position="102"/>
        <end position="139"/>
    </location>
</feature>
<dbReference type="AlphaFoldDB" id="A0A3M8CKP4"/>
<organism evidence="16 17">
    <name type="scientific">Brevibacillus invocatus</name>
    <dbReference type="NCBI Taxonomy" id="173959"/>
    <lineage>
        <taxon>Bacteria</taxon>
        <taxon>Bacillati</taxon>
        <taxon>Bacillota</taxon>
        <taxon>Bacilli</taxon>
        <taxon>Bacillales</taxon>
        <taxon>Paenibacillaceae</taxon>
        <taxon>Brevibacillus</taxon>
    </lineage>
</organism>
<dbReference type="GO" id="GO:0003924">
    <property type="term" value="F:GTPase activity"/>
    <property type="evidence" value="ECO:0007669"/>
    <property type="project" value="UniProtKB-UniRule"/>
</dbReference>
<reference evidence="16 17" key="1">
    <citation type="submission" date="2018-10" db="EMBL/GenBank/DDBJ databases">
        <title>Phylogenomics of Brevibacillus.</title>
        <authorList>
            <person name="Dunlap C."/>
        </authorList>
    </citation>
    <scope>NUCLEOTIDE SEQUENCE [LARGE SCALE GENOMIC DNA]</scope>
    <source>
        <strain evidence="16 17">JCM 12215</strain>
    </source>
</reference>
<comment type="similarity">
    <text evidence="2">Belongs to the GTP-binding SRP family.</text>
</comment>
<dbReference type="FunFam" id="3.40.50.300:FF:000695">
    <property type="entry name" value="Flagellar biosynthesis regulator FlhF"/>
    <property type="match status" value="1"/>
</dbReference>
<comment type="caution">
    <text evidence="16">The sequence shown here is derived from an EMBL/GenBank/DDBJ whole genome shotgun (WGS) entry which is preliminary data.</text>
</comment>
<protein>
    <recommendedName>
        <fullName evidence="3 13">Flagellar biosynthesis protein FlhF</fullName>
    </recommendedName>
</protein>
<dbReference type="SMART" id="SM00962">
    <property type="entry name" value="SRP54"/>
    <property type="match status" value="1"/>
</dbReference>
<gene>
    <name evidence="16" type="primary">flhF</name>
    <name evidence="16" type="ORF">EDM52_03085</name>
</gene>
<name>A0A3M8CKP4_9BACL</name>
<comment type="function">
    <text evidence="12">Necessary for flagellar biosynthesis. May be involved in translocation of the flagellum.</text>
</comment>
<evidence type="ECO:0000256" key="9">
    <source>
        <dbReference type="ARBA" id="ARBA00023134"/>
    </source>
</evidence>
<keyword evidence="7" id="KW-1005">Bacterial flagellum biogenesis</keyword>
<dbReference type="InterPro" id="IPR027417">
    <property type="entry name" value="P-loop_NTPase"/>
</dbReference>
<evidence type="ECO:0000256" key="12">
    <source>
        <dbReference type="ARBA" id="ARBA00025337"/>
    </source>
</evidence>
<dbReference type="InterPro" id="IPR020006">
    <property type="entry name" value="FlhF"/>
</dbReference>
<dbReference type="RefSeq" id="WP_122907536.1">
    <property type="nucleotide sequence ID" value="NZ_CBCSBE010000008.1"/>
</dbReference>
<keyword evidence="16" id="KW-0282">Flagellum</keyword>
<evidence type="ECO:0000256" key="13">
    <source>
        <dbReference type="NCBIfam" id="TIGR03499"/>
    </source>
</evidence>
<dbReference type="CDD" id="cd17873">
    <property type="entry name" value="FlhF"/>
    <property type="match status" value="1"/>
</dbReference>
<dbReference type="InterPro" id="IPR000897">
    <property type="entry name" value="SRP54_GTPase_dom"/>
</dbReference>
<sequence length="449" mass="49432">MRVKRYIVDSMPQALERIKTDLGSDAVILNSKPIKTGGVFGMFGKQRIEVIAAIDEKASEENKPTASDRQLDVPSRNTAGTYTAQQAYRRPTAAPLEATAATTAVASRTQDEHALGRTPSTDEAVGSSELKRQDITAVEAQPVTNTLSRIDGGSQSAANGGNELLANEVRDMRKMFEKLLVNDLSQQLPEAVQLVRNRLMEQEVSDEISAEIIRSLMDSSRPGQEWTKEEAFRAAREKISAMFSANLPPSQKLERNIEYAFFFGPTGVGKTTTIAKLAANSMLQDKRKIGFITADTYRMAAIEQLKTYANILNVPLEVVFSPKEMAQAMERLSDCDLIFVDTAGRNFRNDEYVEGIRELVQHGKNSVNYLVLSLTSKYSDMKAIIQNFSEVPVSQIIFTKADETHSYGSMLNVSTETGLALSYITTGQNVPDDIMVAQPGMVSTMIMGD</sequence>
<dbReference type="InterPro" id="IPR047040">
    <property type="entry name" value="FlhF__GTPase_dom"/>
</dbReference>
<keyword evidence="5" id="KW-1003">Cell membrane</keyword>
<keyword evidence="9" id="KW-0342">GTP-binding</keyword>
<accession>A0A3M8CKP4</accession>
<evidence type="ECO:0000313" key="17">
    <source>
        <dbReference type="Proteomes" id="UP000282028"/>
    </source>
</evidence>
<keyword evidence="11" id="KW-1006">Bacterial flagellum protein export</keyword>
<dbReference type="Gene3D" id="1.20.120.1380">
    <property type="entry name" value="Flagellar FlhF biosynthesis protein, N domain"/>
    <property type="match status" value="1"/>
</dbReference>
<proteinExistence type="inferred from homology"/>
<dbReference type="OrthoDB" id="9778554at2"/>